<comment type="similarity">
    <text evidence="1">Belongs to the metallophosphoesterase superfamily. YfcE family.</text>
</comment>
<dbReference type="SUPFAM" id="SSF56300">
    <property type="entry name" value="Metallo-dependent phosphatases"/>
    <property type="match status" value="1"/>
</dbReference>
<dbReference type="InterPro" id="IPR029052">
    <property type="entry name" value="Metallo-depent_PP-like"/>
</dbReference>
<comment type="caution">
    <text evidence="3">The sequence shown here is derived from an EMBL/GenBank/DDBJ whole genome shotgun (WGS) entry which is preliminary data.</text>
</comment>
<evidence type="ECO:0000313" key="3">
    <source>
        <dbReference type="EMBL" id="TYB32122.1"/>
    </source>
</evidence>
<protein>
    <recommendedName>
        <fullName evidence="2">Calcineurin-like phosphoesterase domain-containing protein</fullName>
    </recommendedName>
</protein>
<keyword evidence="4" id="KW-1185">Reference proteome</keyword>
<organism evidence="3 4">
    <name type="scientific">Candidatus Mcinerneyibacterium aminivorans</name>
    <dbReference type="NCBI Taxonomy" id="2703815"/>
    <lineage>
        <taxon>Bacteria</taxon>
        <taxon>Candidatus Macinerneyibacteriota</taxon>
        <taxon>Candidatus Mcinerneyibacteria</taxon>
        <taxon>Candidatus Mcinerneyibacteriales</taxon>
        <taxon>Candidatus Mcinerneyibacteriaceae</taxon>
        <taxon>Candidatus Mcinerneyibacterium</taxon>
    </lineage>
</organism>
<dbReference type="EMBL" id="VSIX01000004">
    <property type="protein sequence ID" value="TYB32122.1"/>
    <property type="molecule type" value="Genomic_DNA"/>
</dbReference>
<dbReference type="Gene3D" id="3.60.21.10">
    <property type="match status" value="1"/>
</dbReference>
<evidence type="ECO:0000313" key="4">
    <source>
        <dbReference type="Proteomes" id="UP000324143"/>
    </source>
</evidence>
<reference evidence="3" key="1">
    <citation type="submission" date="2019-08" db="EMBL/GenBank/DDBJ databases">
        <title>Genomic characterization of a novel candidate phylum (ARYD3) from a high temperature, high salinity tertiary oil reservoir in north central Oklahoma, USA.</title>
        <authorList>
            <person name="Youssef N.H."/>
            <person name="Yadav A."/>
            <person name="Elshahed M.S."/>
        </authorList>
    </citation>
    <scope>NUCLEOTIDE SEQUENCE [LARGE SCALE GENOMIC DNA]</scope>
    <source>
        <strain evidence="3">ARYD3</strain>
    </source>
</reference>
<dbReference type="AlphaFoldDB" id="A0A5D0MIA4"/>
<dbReference type="Pfam" id="PF12850">
    <property type="entry name" value="Metallophos_2"/>
    <property type="match status" value="1"/>
</dbReference>
<sequence>MKKIIIISDTHSKKLPSKLKKDLEKCDIIIHAGDFTSLNFYDRLLHYNKKLHAVLGNMDKKNLEEFLPPPKNL</sequence>
<accession>A0A5D0MIA4</accession>
<proteinExistence type="inferred from homology"/>
<name>A0A5D0MIA4_9BACT</name>
<dbReference type="InterPro" id="IPR024654">
    <property type="entry name" value="Calcineurin-like_PHP_lpxH"/>
</dbReference>
<evidence type="ECO:0000256" key="1">
    <source>
        <dbReference type="ARBA" id="ARBA00008950"/>
    </source>
</evidence>
<gene>
    <name evidence="3" type="ORF">FXF47_00635</name>
</gene>
<evidence type="ECO:0000259" key="2">
    <source>
        <dbReference type="Pfam" id="PF12850"/>
    </source>
</evidence>
<dbReference type="Proteomes" id="UP000324143">
    <property type="component" value="Unassembled WGS sequence"/>
</dbReference>
<feature type="domain" description="Calcineurin-like phosphoesterase" evidence="2">
    <location>
        <begin position="3"/>
        <end position="62"/>
    </location>
</feature>